<protein>
    <recommendedName>
        <fullName evidence="3">nitrite reductase (cytochrome; ammonia-forming)</fullName>
        <ecNumber evidence="3">1.7.2.2</ecNumber>
    </recommendedName>
</protein>
<dbReference type="OrthoDB" id="9780421at2"/>
<evidence type="ECO:0000256" key="3">
    <source>
        <dbReference type="ARBA" id="ARBA00011887"/>
    </source>
</evidence>
<dbReference type="Gene3D" id="1.10.1130.10">
    <property type="entry name" value="Flavocytochrome C3, Chain A"/>
    <property type="match status" value="1"/>
</dbReference>
<keyword evidence="12" id="KW-1185">Reference proteome</keyword>
<accession>A0A1G5BJT4</accession>
<dbReference type="InterPro" id="IPR003321">
    <property type="entry name" value="Cyt_c552"/>
</dbReference>
<dbReference type="PANTHER" id="PTHR30633:SF0">
    <property type="entry name" value="CYTOCHROME C-552"/>
    <property type="match status" value="1"/>
</dbReference>
<dbReference type="SUPFAM" id="SSF48695">
    <property type="entry name" value="Multiheme cytochromes"/>
    <property type="match status" value="1"/>
</dbReference>
<evidence type="ECO:0000313" key="11">
    <source>
        <dbReference type="EMBL" id="SCX90421.1"/>
    </source>
</evidence>
<evidence type="ECO:0000256" key="5">
    <source>
        <dbReference type="ARBA" id="ARBA00022723"/>
    </source>
</evidence>
<dbReference type="InterPro" id="IPR036280">
    <property type="entry name" value="Multihaem_cyt_sf"/>
</dbReference>
<name>A0A1G5BJT4_9FIRM</name>
<evidence type="ECO:0000256" key="1">
    <source>
        <dbReference type="ARBA" id="ARBA00004196"/>
    </source>
</evidence>
<keyword evidence="5" id="KW-0479">Metal-binding</keyword>
<evidence type="ECO:0000256" key="7">
    <source>
        <dbReference type="ARBA" id="ARBA00022837"/>
    </source>
</evidence>
<evidence type="ECO:0000256" key="4">
    <source>
        <dbReference type="ARBA" id="ARBA00022617"/>
    </source>
</evidence>
<dbReference type="PANTHER" id="PTHR30633">
    <property type="entry name" value="CYTOCHROME C-552 RESPIRATORY NITRITE REDUCTASE"/>
    <property type="match status" value="1"/>
</dbReference>
<evidence type="ECO:0000313" key="12">
    <source>
        <dbReference type="Proteomes" id="UP000198636"/>
    </source>
</evidence>
<keyword evidence="8" id="KW-0560">Oxidoreductase</keyword>
<dbReference type="GO" id="GO:0019645">
    <property type="term" value="P:anaerobic electron transport chain"/>
    <property type="evidence" value="ECO:0007669"/>
    <property type="project" value="TreeGrafter"/>
</dbReference>
<evidence type="ECO:0000256" key="9">
    <source>
        <dbReference type="ARBA" id="ARBA00023004"/>
    </source>
</evidence>
<dbReference type="PIRSF" id="PIRSF000243">
    <property type="entry name" value="Cyt_c552"/>
    <property type="match status" value="1"/>
</dbReference>
<dbReference type="GO" id="GO:0030288">
    <property type="term" value="C:outer membrane-bounded periplasmic space"/>
    <property type="evidence" value="ECO:0007669"/>
    <property type="project" value="TreeGrafter"/>
</dbReference>
<comment type="similarity">
    <text evidence="2">Belongs to the cytochrome c-552 family.</text>
</comment>
<dbReference type="EMBL" id="FMUS01000002">
    <property type="protein sequence ID" value="SCX90421.1"/>
    <property type="molecule type" value="Genomic_DNA"/>
</dbReference>
<evidence type="ECO:0000256" key="2">
    <source>
        <dbReference type="ARBA" id="ARBA00009288"/>
    </source>
</evidence>
<dbReference type="GO" id="GO:0042279">
    <property type="term" value="F:nitrite reductase (cytochrome, ammonia-forming) activity"/>
    <property type="evidence" value="ECO:0007669"/>
    <property type="project" value="UniProtKB-EC"/>
</dbReference>
<keyword evidence="6" id="KW-0732">Signal</keyword>
<comment type="subcellular location">
    <subcellularLocation>
        <location evidence="1">Cell envelope</location>
    </subcellularLocation>
</comment>
<keyword evidence="7" id="KW-0106">Calcium</keyword>
<dbReference type="EC" id="1.7.2.2" evidence="3"/>
<dbReference type="AlphaFoldDB" id="A0A1G5BJT4"/>
<proteinExistence type="inferred from homology"/>
<comment type="catalytic activity">
    <reaction evidence="10">
        <text>6 Fe(III)-[cytochrome c] + NH4(+) + 2 H2O = 6 Fe(II)-[cytochrome c] + nitrite + 8 H(+)</text>
        <dbReference type="Rhea" id="RHEA:13089"/>
        <dbReference type="Rhea" id="RHEA-COMP:10350"/>
        <dbReference type="Rhea" id="RHEA-COMP:14399"/>
        <dbReference type="ChEBI" id="CHEBI:15377"/>
        <dbReference type="ChEBI" id="CHEBI:15378"/>
        <dbReference type="ChEBI" id="CHEBI:16301"/>
        <dbReference type="ChEBI" id="CHEBI:28938"/>
        <dbReference type="ChEBI" id="CHEBI:29033"/>
        <dbReference type="ChEBI" id="CHEBI:29034"/>
        <dbReference type="EC" id="1.7.2.2"/>
    </reaction>
</comment>
<dbReference type="Proteomes" id="UP000198636">
    <property type="component" value="Unassembled WGS sequence"/>
</dbReference>
<dbReference type="RefSeq" id="WP_091539463.1">
    <property type="nucleotide sequence ID" value="NZ_FMUS01000002.1"/>
</dbReference>
<keyword evidence="9" id="KW-0408">Iron</keyword>
<keyword evidence="4" id="KW-0349">Heme</keyword>
<dbReference type="GO" id="GO:0020037">
    <property type="term" value="F:heme binding"/>
    <property type="evidence" value="ECO:0007669"/>
    <property type="project" value="TreeGrafter"/>
</dbReference>
<sequence>MKKYKRTVILLIIIALALSFGCGPREEPEARDPVDEDPRVVVPSPEDMLVAAEDWKEEYPLIYESFIRTSRMQDNKVEDSSLGGLHPIDYLKKYPNIITLYEGMGFSKEYYIARGHYYALEDVINTSRPKPGASCLACKTSEYEKLYVEHGDDLFARDFQKTSQEISHSISCYNCHRNEPADGEIQITSPHFALGIEKLETTPKAGTQACAQCHVEYYLDPETREVILPWDNGIGVDEIESFFDERDYYDWEHPRTGTPLIKVQHPEFEMYTGSIHDQMGVSCADCHMPRVEENGQEYKSHWAKSPLKTVEESCGRCHGADNEGLIAQVQEGQREIESLQVQVSDMLVKLIADFGVALEEQELDDDTIDQLRSLHRKSQYRWDFVFVENSTGFHDYDKARETLESAKEYAREALNILEAQ</sequence>
<dbReference type="Gene3D" id="1.20.140.10">
    <property type="entry name" value="Butyryl-CoA Dehydrogenase, subunit A, domain 3"/>
    <property type="match status" value="1"/>
</dbReference>
<gene>
    <name evidence="11" type="ORF">SAMN03080606_00440</name>
</gene>
<evidence type="ECO:0000256" key="8">
    <source>
        <dbReference type="ARBA" id="ARBA00023002"/>
    </source>
</evidence>
<organism evidence="11 12">
    <name type="scientific">Alkaliphilus peptidifermentans DSM 18978</name>
    <dbReference type="NCBI Taxonomy" id="1120976"/>
    <lineage>
        <taxon>Bacteria</taxon>
        <taxon>Bacillati</taxon>
        <taxon>Bacillota</taxon>
        <taxon>Clostridia</taxon>
        <taxon>Peptostreptococcales</taxon>
        <taxon>Natronincolaceae</taxon>
        <taxon>Alkaliphilus</taxon>
    </lineage>
</organism>
<evidence type="ECO:0000256" key="6">
    <source>
        <dbReference type="ARBA" id="ARBA00022729"/>
    </source>
</evidence>
<evidence type="ECO:0000256" key="10">
    <source>
        <dbReference type="ARBA" id="ARBA00049131"/>
    </source>
</evidence>
<dbReference type="Pfam" id="PF02335">
    <property type="entry name" value="Cytochrom_C552"/>
    <property type="match status" value="1"/>
</dbReference>
<dbReference type="GO" id="GO:0046872">
    <property type="term" value="F:metal ion binding"/>
    <property type="evidence" value="ECO:0007669"/>
    <property type="project" value="UniProtKB-KW"/>
</dbReference>
<dbReference type="CDD" id="cd00548">
    <property type="entry name" value="NrfA-like"/>
    <property type="match status" value="1"/>
</dbReference>
<dbReference type="STRING" id="1120976.SAMN03080606_00440"/>
<dbReference type="PROSITE" id="PS51257">
    <property type="entry name" value="PROKAR_LIPOPROTEIN"/>
    <property type="match status" value="1"/>
</dbReference>
<reference evidence="11 12" key="1">
    <citation type="submission" date="2016-10" db="EMBL/GenBank/DDBJ databases">
        <authorList>
            <person name="de Groot N.N."/>
        </authorList>
    </citation>
    <scope>NUCLEOTIDE SEQUENCE [LARGE SCALE GENOMIC DNA]</scope>
    <source>
        <strain evidence="11 12">DSM 18978</strain>
    </source>
</reference>